<proteinExistence type="predicted"/>
<dbReference type="PANTHER" id="PTHR31435">
    <property type="entry name" value="PROTEIN NATD1"/>
    <property type="match status" value="1"/>
</dbReference>
<evidence type="ECO:0000313" key="2">
    <source>
        <dbReference type="EMBL" id="MEJ1091386.1"/>
    </source>
</evidence>
<protein>
    <submittedName>
        <fullName evidence="2">GNAT family N-acetyltransferase</fullName>
        <ecNumber evidence="2">2.3.1.-</ecNumber>
    </submittedName>
</protein>
<keyword evidence="3" id="KW-1185">Reference proteome</keyword>
<accession>A0ABU8LJ85</accession>
<dbReference type="SUPFAM" id="SSF55729">
    <property type="entry name" value="Acyl-CoA N-acyltransferases (Nat)"/>
    <property type="match status" value="1"/>
</dbReference>
<evidence type="ECO:0000259" key="1">
    <source>
        <dbReference type="PROSITE" id="PS51729"/>
    </source>
</evidence>
<reference evidence="2 3" key="1">
    <citation type="submission" date="2024-02" db="EMBL/GenBank/DDBJ databases">
        <authorList>
            <person name="Saticioglu I.B."/>
        </authorList>
    </citation>
    <scope>NUCLEOTIDE SEQUENCE [LARGE SCALE GENOMIC DNA]</scope>
    <source>
        <strain evidence="2 3">Mu-43</strain>
    </source>
</reference>
<dbReference type="PANTHER" id="PTHR31435:SF10">
    <property type="entry name" value="BSR4717 PROTEIN"/>
    <property type="match status" value="1"/>
</dbReference>
<dbReference type="Pfam" id="PF14542">
    <property type="entry name" value="Acetyltransf_CG"/>
    <property type="match status" value="1"/>
</dbReference>
<keyword evidence="2" id="KW-0012">Acyltransferase</keyword>
<sequence length="97" mass="10925">MADITVTRNDEASRYEIHYDGVLAGFAEYKLRPGEILFVHTEVDPAFQGKGLATRLAHDALTDAVAHDETIVPYCPFIAQYLETHEIPGAQIRWPNR</sequence>
<dbReference type="GO" id="GO:0016746">
    <property type="term" value="F:acyltransferase activity"/>
    <property type="evidence" value="ECO:0007669"/>
    <property type="project" value="UniProtKB-KW"/>
</dbReference>
<dbReference type="InterPro" id="IPR031165">
    <property type="entry name" value="GNAT_YJDJ"/>
</dbReference>
<dbReference type="EMBL" id="JBBDGN010000005">
    <property type="protein sequence ID" value="MEJ1091386.1"/>
    <property type="molecule type" value="Genomic_DNA"/>
</dbReference>
<dbReference type="InterPro" id="IPR016181">
    <property type="entry name" value="Acyl_CoA_acyltransferase"/>
</dbReference>
<dbReference type="EC" id="2.3.1.-" evidence="2"/>
<feature type="domain" description="N-acetyltransferase" evidence="1">
    <location>
        <begin position="7"/>
        <end position="95"/>
    </location>
</feature>
<name>A0ABU8LJ85_9MICO</name>
<gene>
    <name evidence="2" type="ORF">WDU93_06720</name>
</gene>
<dbReference type="RefSeq" id="WP_337318861.1">
    <property type="nucleotide sequence ID" value="NZ_JBBDGN010000005.1"/>
</dbReference>
<dbReference type="InterPro" id="IPR045057">
    <property type="entry name" value="Gcn5-rel_NAT"/>
</dbReference>
<keyword evidence="2" id="KW-0808">Transferase</keyword>
<dbReference type="Gene3D" id="3.40.630.30">
    <property type="match status" value="1"/>
</dbReference>
<evidence type="ECO:0000313" key="3">
    <source>
        <dbReference type="Proteomes" id="UP001366085"/>
    </source>
</evidence>
<organism evidence="2 3">
    <name type="scientific">Microbacterium istanbulense</name>
    <dbReference type="NCBI Taxonomy" id="3122049"/>
    <lineage>
        <taxon>Bacteria</taxon>
        <taxon>Bacillati</taxon>
        <taxon>Actinomycetota</taxon>
        <taxon>Actinomycetes</taxon>
        <taxon>Micrococcales</taxon>
        <taxon>Microbacteriaceae</taxon>
        <taxon>Microbacterium</taxon>
    </lineage>
</organism>
<dbReference type="CDD" id="cd04301">
    <property type="entry name" value="NAT_SF"/>
    <property type="match status" value="1"/>
</dbReference>
<dbReference type="Proteomes" id="UP001366085">
    <property type="component" value="Unassembled WGS sequence"/>
</dbReference>
<dbReference type="PROSITE" id="PS51729">
    <property type="entry name" value="GNAT_YJDJ"/>
    <property type="match status" value="1"/>
</dbReference>
<comment type="caution">
    <text evidence="2">The sequence shown here is derived from an EMBL/GenBank/DDBJ whole genome shotgun (WGS) entry which is preliminary data.</text>
</comment>